<proteinExistence type="predicted"/>
<sequence length="149" mass="17645">MDKCFTVCGCDDLEGVTKSDLDRYTDKIENVLNNEKGRRLFRNFMFSSNMRSGRRVLDLWENIERLLTIKDADSSSFRNYLRDYDQLTDAAERVEELDFAIMERLVLARDSENKEQMEEVLRALKVEVTKALKREYNAFRIHFTPTKNN</sequence>
<keyword evidence="1" id="KW-0175">Coiled coil</keyword>
<dbReference type="InterPro" id="IPR016137">
    <property type="entry name" value="RGS"/>
</dbReference>
<dbReference type="AlphaFoldDB" id="A0AAU9V7F1"/>
<evidence type="ECO:0000256" key="1">
    <source>
        <dbReference type="SAM" id="Coils"/>
    </source>
</evidence>
<dbReference type="Proteomes" id="UP001153954">
    <property type="component" value="Unassembled WGS sequence"/>
</dbReference>
<keyword evidence="4" id="KW-1185">Reference proteome</keyword>
<dbReference type="InterPro" id="IPR036305">
    <property type="entry name" value="RGS_sf"/>
</dbReference>
<comment type="caution">
    <text evidence="3">The sequence shown here is derived from an EMBL/GenBank/DDBJ whole genome shotgun (WGS) entry which is preliminary data.</text>
</comment>
<evidence type="ECO:0000313" key="4">
    <source>
        <dbReference type="Proteomes" id="UP001153954"/>
    </source>
</evidence>
<dbReference type="EMBL" id="CAKOGL010000029">
    <property type="protein sequence ID" value="CAH2106126.1"/>
    <property type="molecule type" value="Genomic_DNA"/>
</dbReference>
<dbReference type="SUPFAM" id="SSF48097">
    <property type="entry name" value="Regulator of G-protein signaling, RGS"/>
    <property type="match status" value="1"/>
</dbReference>
<organism evidence="3 4">
    <name type="scientific">Euphydryas editha</name>
    <name type="common">Edith's checkerspot</name>
    <dbReference type="NCBI Taxonomy" id="104508"/>
    <lineage>
        <taxon>Eukaryota</taxon>
        <taxon>Metazoa</taxon>
        <taxon>Ecdysozoa</taxon>
        <taxon>Arthropoda</taxon>
        <taxon>Hexapoda</taxon>
        <taxon>Insecta</taxon>
        <taxon>Pterygota</taxon>
        <taxon>Neoptera</taxon>
        <taxon>Endopterygota</taxon>
        <taxon>Lepidoptera</taxon>
        <taxon>Glossata</taxon>
        <taxon>Ditrysia</taxon>
        <taxon>Papilionoidea</taxon>
        <taxon>Nymphalidae</taxon>
        <taxon>Nymphalinae</taxon>
        <taxon>Euphydryas</taxon>
    </lineage>
</organism>
<name>A0AAU9V7F1_EUPED</name>
<evidence type="ECO:0000313" key="3">
    <source>
        <dbReference type="EMBL" id="CAH2106126.1"/>
    </source>
</evidence>
<feature type="domain" description="RGS" evidence="2">
    <location>
        <begin position="27"/>
        <end position="106"/>
    </location>
</feature>
<gene>
    <name evidence="3" type="ORF">EEDITHA_LOCUS20305</name>
</gene>
<reference evidence="3" key="1">
    <citation type="submission" date="2022-03" db="EMBL/GenBank/DDBJ databases">
        <authorList>
            <person name="Tunstrom K."/>
        </authorList>
    </citation>
    <scope>NUCLEOTIDE SEQUENCE</scope>
</reference>
<accession>A0AAU9V7F1</accession>
<dbReference type="Pfam" id="PF00615">
    <property type="entry name" value="RGS"/>
    <property type="match status" value="1"/>
</dbReference>
<dbReference type="PROSITE" id="PS50132">
    <property type="entry name" value="RGS"/>
    <property type="match status" value="1"/>
</dbReference>
<protein>
    <recommendedName>
        <fullName evidence="2">RGS domain-containing protein</fullName>
    </recommendedName>
</protein>
<evidence type="ECO:0000259" key="2">
    <source>
        <dbReference type="PROSITE" id="PS50132"/>
    </source>
</evidence>
<feature type="coiled-coil region" evidence="1">
    <location>
        <begin position="77"/>
        <end position="134"/>
    </location>
</feature>